<dbReference type="Pfam" id="PF14759">
    <property type="entry name" value="Reductase_C"/>
    <property type="match status" value="1"/>
</dbReference>
<dbReference type="InterPro" id="IPR050446">
    <property type="entry name" value="FAD-oxidoreductase/Apoptosis"/>
</dbReference>
<keyword evidence="3" id="KW-0274">FAD</keyword>
<comment type="caution">
    <text evidence="7">The sequence shown here is derived from an EMBL/GenBank/DDBJ whole genome shotgun (WGS) entry which is preliminary data.</text>
</comment>
<keyword evidence="8" id="KW-1185">Reference proteome</keyword>
<dbReference type="InterPro" id="IPR028202">
    <property type="entry name" value="Reductase_C"/>
</dbReference>
<dbReference type="PRINTS" id="PR00411">
    <property type="entry name" value="PNDRDTASEI"/>
</dbReference>
<evidence type="ECO:0000259" key="5">
    <source>
        <dbReference type="Pfam" id="PF07992"/>
    </source>
</evidence>
<comment type="cofactor">
    <cofactor evidence="1">
        <name>FAD</name>
        <dbReference type="ChEBI" id="CHEBI:57692"/>
    </cofactor>
</comment>
<dbReference type="GO" id="GO:0016651">
    <property type="term" value="F:oxidoreductase activity, acting on NAD(P)H"/>
    <property type="evidence" value="ECO:0007669"/>
    <property type="project" value="TreeGrafter"/>
</dbReference>
<dbReference type="AlphaFoldDB" id="A0A543CWZ9"/>
<dbReference type="PRINTS" id="PR00368">
    <property type="entry name" value="FADPNR"/>
</dbReference>
<dbReference type="InterPro" id="IPR016156">
    <property type="entry name" value="FAD/NAD-linked_Rdtase_dimer_sf"/>
</dbReference>
<dbReference type="Proteomes" id="UP000315677">
    <property type="component" value="Unassembled WGS sequence"/>
</dbReference>
<dbReference type="PANTHER" id="PTHR43557">
    <property type="entry name" value="APOPTOSIS-INDUCING FACTOR 1"/>
    <property type="match status" value="1"/>
</dbReference>
<evidence type="ECO:0000256" key="1">
    <source>
        <dbReference type="ARBA" id="ARBA00001974"/>
    </source>
</evidence>
<dbReference type="GO" id="GO:0005737">
    <property type="term" value="C:cytoplasm"/>
    <property type="evidence" value="ECO:0007669"/>
    <property type="project" value="TreeGrafter"/>
</dbReference>
<organism evidence="7 8">
    <name type="scientific">Pseudonocardia kunmingensis</name>
    <dbReference type="NCBI Taxonomy" id="630975"/>
    <lineage>
        <taxon>Bacteria</taxon>
        <taxon>Bacillati</taxon>
        <taxon>Actinomycetota</taxon>
        <taxon>Actinomycetes</taxon>
        <taxon>Pseudonocardiales</taxon>
        <taxon>Pseudonocardiaceae</taxon>
        <taxon>Pseudonocardia</taxon>
    </lineage>
</organism>
<feature type="domain" description="FAD/NAD(P)-binding" evidence="5">
    <location>
        <begin position="1"/>
        <end position="298"/>
    </location>
</feature>
<dbReference type="InterPro" id="IPR023753">
    <property type="entry name" value="FAD/NAD-binding_dom"/>
</dbReference>
<dbReference type="InterPro" id="IPR036188">
    <property type="entry name" value="FAD/NAD-bd_sf"/>
</dbReference>
<dbReference type="Gene3D" id="3.50.50.60">
    <property type="entry name" value="FAD/NAD(P)-binding domain"/>
    <property type="match status" value="2"/>
</dbReference>
<keyword evidence="7" id="KW-0223">Dioxygenase</keyword>
<dbReference type="SUPFAM" id="SSF55424">
    <property type="entry name" value="FAD/NAD-linked reductases, dimerisation (C-terminal) domain"/>
    <property type="match status" value="1"/>
</dbReference>
<evidence type="ECO:0000259" key="6">
    <source>
        <dbReference type="Pfam" id="PF14759"/>
    </source>
</evidence>
<evidence type="ECO:0000256" key="4">
    <source>
        <dbReference type="ARBA" id="ARBA00023002"/>
    </source>
</evidence>
<evidence type="ECO:0000313" key="8">
    <source>
        <dbReference type="Proteomes" id="UP000315677"/>
    </source>
</evidence>
<accession>A0A543CWZ9</accession>
<evidence type="ECO:0000256" key="3">
    <source>
        <dbReference type="ARBA" id="ARBA00022827"/>
    </source>
</evidence>
<dbReference type="EMBL" id="VFPA01000009">
    <property type="protein sequence ID" value="TQM01634.1"/>
    <property type="molecule type" value="Genomic_DNA"/>
</dbReference>
<keyword evidence="4" id="KW-0560">Oxidoreductase</keyword>
<evidence type="ECO:0000256" key="2">
    <source>
        <dbReference type="ARBA" id="ARBA00022630"/>
    </source>
</evidence>
<sequence>MVVGGGQAAAQVAVSLRQAGYASSLTIVGDEPLHPYMRPPVSKAYLRGGLGTDRLTLRPPALYQKLEVEVRTRACVRAVDRDRAEIRLDDGERLGYDHLVLATGAVQRPLPFGGAGSPTVHALRTVEDADRLRPHLRPGRRLVIVGAGYVGMEVASVATGLGVAVTVLEAADRVLARVAGHAVSEHLTALHRAAGVEVVTGVAVSTIDPTNGTTGSVVTCHDGRRWQADLVLVAIGVLPRVELAEAAGIRCADGIAVDEVCRTTDPQIYAAGDCTNAHNPLYGRRIRLESVSNAVEQGKTVAAAITGRTRPTERVPWFWSDQYDVKLQTVGLLTGHATTVLRGNPVDGSFAVLYADGDGRVIAVDAVNAPREFSLARLTLGRAAACLSFPTPDDWPPPGATADRS</sequence>
<proteinExistence type="predicted"/>
<keyword evidence="2" id="KW-0285">Flavoprotein</keyword>
<dbReference type="PANTHER" id="PTHR43557:SF2">
    <property type="entry name" value="RIESKE DOMAIN-CONTAINING PROTEIN-RELATED"/>
    <property type="match status" value="1"/>
</dbReference>
<dbReference type="SUPFAM" id="SSF51905">
    <property type="entry name" value="FAD/NAD(P)-binding domain"/>
    <property type="match status" value="2"/>
</dbReference>
<protein>
    <submittedName>
        <fullName evidence="7">3-phenylpropionate/trans-cinnamate dioxygenase ferredoxin reductase subunit</fullName>
    </submittedName>
</protein>
<reference evidence="7 8" key="1">
    <citation type="submission" date="2019-06" db="EMBL/GenBank/DDBJ databases">
        <title>Sequencing the genomes of 1000 actinobacteria strains.</title>
        <authorList>
            <person name="Klenk H.-P."/>
        </authorList>
    </citation>
    <scope>NUCLEOTIDE SEQUENCE [LARGE SCALE GENOMIC DNA]</scope>
    <source>
        <strain evidence="7 8">DSM 45301</strain>
    </source>
</reference>
<dbReference type="GO" id="GO:0051213">
    <property type="term" value="F:dioxygenase activity"/>
    <property type="evidence" value="ECO:0007669"/>
    <property type="project" value="UniProtKB-KW"/>
</dbReference>
<evidence type="ECO:0000313" key="7">
    <source>
        <dbReference type="EMBL" id="TQM01634.1"/>
    </source>
</evidence>
<dbReference type="Pfam" id="PF07992">
    <property type="entry name" value="Pyr_redox_2"/>
    <property type="match status" value="1"/>
</dbReference>
<feature type="domain" description="Reductase C-terminal" evidence="6">
    <location>
        <begin position="317"/>
        <end position="384"/>
    </location>
</feature>
<dbReference type="Gene3D" id="3.30.390.30">
    <property type="match status" value="1"/>
</dbReference>
<gene>
    <name evidence="7" type="ORF">FB558_8528</name>
</gene>
<name>A0A543CWZ9_9PSEU</name>